<gene>
    <name evidence="2" type="ORF">EYF80_022675</name>
</gene>
<dbReference type="EMBL" id="SRLO01000209">
    <property type="protein sequence ID" value="TNN67145.1"/>
    <property type="molecule type" value="Genomic_DNA"/>
</dbReference>
<feature type="region of interest" description="Disordered" evidence="1">
    <location>
        <begin position="44"/>
        <end position="77"/>
    </location>
</feature>
<proteinExistence type="predicted"/>
<comment type="caution">
    <text evidence="2">The sequence shown here is derived from an EMBL/GenBank/DDBJ whole genome shotgun (WGS) entry which is preliminary data.</text>
</comment>
<reference evidence="2 3" key="1">
    <citation type="submission" date="2019-03" db="EMBL/GenBank/DDBJ databases">
        <title>First draft genome of Liparis tanakae, snailfish: a comprehensive survey of snailfish specific genes.</title>
        <authorList>
            <person name="Kim W."/>
            <person name="Song I."/>
            <person name="Jeong J.-H."/>
            <person name="Kim D."/>
            <person name="Kim S."/>
            <person name="Ryu S."/>
            <person name="Song J.Y."/>
            <person name="Lee S.K."/>
        </authorList>
    </citation>
    <scope>NUCLEOTIDE SEQUENCE [LARGE SCALE GENOMIC DNA]</scope>
    <source>
        <tissue evidence="2">Muscle</tissue>
    </source>
</reference>
<organism evidence="2 3">
    <name type="scientific">Liparis tanakae</name>
    <name type="common">Tanaka's snailfish</name>
    <dbReference type="NCBI Taxonomy" id="230148"/>
    <lineage>
        <taxon>Eukaryota</taxon>
        <taxon>Metazoa</taxon>
        <taxon>Chordata</taxon>
        <taxon>Craniata</taxon>
        <taxon>Vertebrata</taxon>
        <taxon>Euteleostomi</taxon>
        <taxon>Actinopterygii</taxon>
        <taxon>Neopterygii</taxon>
        <taxon>Teleostei</taxon>
        <taxon>Neoteleostei</taxon>
        <taxon>Acanthomorphata</taxon>
        <taxon>Eupercaria</taxon>
        <taxon>Perciformes</taxon>
        <taxon>Cottioidei</taxon>
        <taxon>Cottales</taxon>
        <taxon>Liparidae</taxon>
        <taxon>Liparis</taxon>
    </lineage>
</organism>
<keyword evidence="3" id="KW-1185">Reference proteome</keyword>
<feature type="compositionally biased region" description="Basic and acidic residues" evidence="1">
    <location>
        <begin position="51"/>
        <end position="77"/>
    </location>
</feature>
<protein>
    <submittedName>
        <fullName evidence="2">Uncharacterized protein</fullName>
    </submittedName>
</protein>
<evidence type="ECO:0000313" key="2">
    <source>
        <dbReference type="EMBL" id="TNN67145.1"/>
    </source>
</evidence>
<name>A0A4Z2HPG3_9TELE</name>
<accession>A0A4Z2HPG3</accession>
<evidence type="ECO:0000256" key="1">
    <source>
        <dbReference type="SAM" id="MobiDB-lite"/>
    </source>
</evidence>
<sequence length="77" mass="8990">MTCNTWQWMETSSGAHRTFLHVPRVQSKRTRGVESRKLLLASDNKTATSNLERRGRKESGSIRFQSELREERIAKQE</sequence>
<dbReference type="Proteomes" id="UP000314294">
    <property type="component" value="Unassembled WGS sequence"/>
</dbReference>
<dbReference type="AlphaFoldDB" id="A0A4Z2HPG3"/>
<evidence type="ECO:0000313" key="3">
    <source>
        <dbReference type="Proteomes" id="UP000314294"/>
    </source>
</evidence>